<dbReference type="Proteomes" id="UP000800093">
    <property type="component" value="Unassembled WGS sequence"/>
</dbReference>
<evidence type="ECO:0000313" key="8">
    <source>
        <dbReference type="EMBL" id="KAF2263804.1"/>
    </source>
</evidence>
<comment type="subcellular location">
    <subcellularLocation>
        <location evidence="1">Membrane</location>
        <topology evidence="1">Multi-pass membrane protein</topology>
    </subcellularLocation>
</comment>
<dbReference type="InterPro" id="IPR007632">
    <property type="entry name" value="Anoctamin"/>
</dbReference>
<reference evidence="9" key="1">
    <citation type="journal article" date="2020" name="Stud. Mycol.">
        <title>101 Dothideomycetes genomes: A test case for predicting lifestyles and emergence of pathogens.</title>
        <authorList>
            <person name="Haridas S."/>
            <person name="Albert R."/>
            <person name="Binder M."/>
            <person name="Bloem J."/>
            <person name="LaButti K."/>
            <person name="Salamov A."/>
            <person name="Andreopoulos B."/>
            <person name="Baker S."/>
            <person name="Barry K."/>
            <person name="Bills G."/>
            <person name="Bluhm B."/>
            <person name="Cannon C."/>
            <person name="Castanera R."/>
            <person name="Culley D."/>
            <person name="Daum C."/>
            <person name="Ezra D."/>
            <person name="Gonzalez J."/>
            <person name="Henrissat B."/>
            <person name="Kuo A."/>
            <person name="Liang C."/>
            <person name="Lipzen A."/>
            <person name="Lutzoni F."/>
            <person name="Magnuson J."/>
            <person name="Mondo S."/>
            <person name="Nolan M."/>
            <person name="Ohm R."/>
            <person name="Pangilinan J."/>
            <person name="Park H.-J."/>
            <person name="Ramirez L."/>
            <person name="Alfaro M."/>
            <person name="Sun H."/>
            <person name="Tritt A."/>
            <person name="Yoshinaga Y."/>
            <person name="Zwiers L.-H."/>
            <person name="Turgeon B."/>
            <person name="Goodwin S."/>
            <person name="Spatafora J."/>
            <person name="Crous P."/>
            <person name="Grigoriev I."/>
        </authorList>
    </citation>
    <scope>NUCLEOTIDE SEQUENCE [LARGE SCALE GENOMIC DNA]</scope>
    <source>
        <strain evidence="9">CBS 304.66</strain>
    </source>
</reference>
<proteinExistence type="predicted"/>
<protein>
    <submittedName>
        <fullName evidence="8">DUF590-domain-containing protein</fullName>
    </submittedName>
</protein>
<gene>
    <name evidence="8" type="ORF">CC78DRAFT_533797</name>
</gene>
<organism evidence="8 9">
    <name type="scientific">Lojkania enalia</name>
    <dbReference type="NCBI Taxonomy" id="147567"/>
    <lineage>
        <taxon>Eukaryota</taxon>
        <taxon>Fungi</taxon>
        <taxon>Dikarya</taxon>
        <taxon>Ascomycota</taxon>
        <taxon>Pezizomycotina</taxon>
        <taxon>Dothideomycetes</taxon>
        <taxon>Pleosporomycetidae</taxon>
        <taxon>Pleosporales</taxon>
        <taxon>Pleosporales incertae sedis</taxon>
        <taxon>Lojkania</taxon>
    </lineage>
</organism>
<evidence type="ECO:0000256" key="3">
    <source>
        <dbReference type="ARBA" id="ARBA00022989"/>
    </source>
</evidence>
<keyword evidence="3 5" id="KW-1133">Transmembrane helix</keyword>
<feature type="transmembrane region" description="Helical" evidence="5">
    <location>
        <begin position="320"/>
        <end position="340"/>
    </location>
</feature>
<dbReference type="InterPro" id="IPR049456">
    <property type="entry name" value="Anoctamin_N_fung"/>
</dbReference>
<dbReference type="InterPro" id="IPR049452">
    <property type="entry name" value="Anoctamin_TM"/>
</dbReference>
<evidence type="ECO:0000259" key="7">
    <source>
        <dbReference type="Pfam" id="PF20877"/>
    </source>
</evidence>
<dbReference type="GO" id="GO:0005254">
    <property type="term" value="F:chloride channel activity"/>
    <property type="evidence" value="ECO:0007669"/>
    <property type="project" value="TreeGrafter"/>
</dbReference>
<comment type="caution">
    <text evidence="8">The sequence shown here is derived from an EMBL/GenBank/DDBJ whole genome shotgun (WGS) entry which is preliminary data.</text>
</comment>
<evidence type="ECO:0000313" key="9">
    <source>
        <dbReference type="Proteomes" id="UP000800093"/>
    </source>
</evidence>
<keyword evidence="9" id="KW-1185">Reference proteome</keyword>
<feature type="transmembrane region" description="Helical" evidence="5">
    <location>
        <begin position="516"/>
        <end position="535"/>
    </location>
</feature>
<evidence type="ECO:0000256" key="1">
    <source>
        <dbReference type="ARBA" id="ARBA00004141"/>
    </source>
</evidence>
<evidence type="ECO:0000256" key="5">
    <source>
        <dbReference type="SAM" id="Phobius"/>
    </source>
</evidence>
<evidence type="ECO:0000259" key="6">
    <source>
        <dbReference type="Pfam" id="PF04547"/>
    </source>
</evidence>
<dbReference type="EMBL" id="ML986622">
    <property type="protein sequence ID" value="KAF2263804.1"/>
    <property type="molecule type" value="Genomic_DNA"/>
</dbReference>
<accession>A0A9P4N5U3</accession>
<evidence type="ECO:0000256" key="2">
    <source>
        <dbReference type="ARBA" id="ARBA00022692"/>
    </source>
</evidence>
<feature type="transmembrane region" description="Helical" evidence="5">
    <location>
        <begin position="432"/>
        <end position="453"/>
    </location>
</feature>
<feature type="domain" description="Anoctamin transmembrane" evidence="6">
    <location>
        <begin position="170"/>
        <end position="643"/>
    </location>
</feature>
<keyword evidence="2 5" id="KW-0812">Transmembrane</keyword>
<dbReference type="PANTHER" id="PTHR12308">
    <property type="entry name" value="ANOCTAMIN"/>
    <property type="match status" value="1"/>
</dbReference>
<evidence type="ECO:0000256" key="4">
    <source>
        <dbReference type="ARBA" id="ARBA00023136"/>
    </source>
</evidence>
<dbReference type="GO" id="GO:0032541">
    <property type="term" value="C:cortical endoplasmic reticulum"/>
    <property type="evidence" value="ECO:0007669"/>
    <property type="project" value="TreeGrafter"/>
</dbReference>
<feature type="transmembrane region" description="Helical" evidence="5">
    <location>
        <begin position="212"/>
        <end position="228"/>
    </location>
</feature>
<dbReference type="PANTHER" id="PTHR12308:SF73">
    <property type="entry name" value="ANOCTAMIN"/>
    <property type="match status" value="1"/>
</dbReference>
<keyword evidence="4 5" id="KW-0472">Membrane</keyword>
<feature type="transmembrane region" description="Helical" evidence="5">
    <location>
        <begin position="285"/>
        <end position="308"/>
    </location>
</feature>
<sequence length="727" mass="82898">MGKSQALQTNLDVDYVISYRFAQADKATTIAKFEKLIEGLSSVGLQTEVRNGEKHSLLVFVRVASDEHLFGEVYRSRVRDWIHGVRAAAPPKETREALEAEPLYEAERLRIIYQLITNPESEGGAGITPKEGEWGHVESIFALHDHAYNKDWIKKWSTSYVLKMEDLDDIRNRLGEKIAFYFAFTQSYFTFLVFPAVFGASAWFFLGHFSPVYGIVSTIWCTIFTEYWKHQEIDLGVRWGVRGVSRIETKRKDFKHEKSITDPITGEKVLIFPAAKRLQRQLWQIPFSLAAAVMLGALIATCFGIEVFISEVYNGPLKSILVFLPTVILTTIMPVLTSILTNFATQLTDYENYETHGAHETALTQKIFVMNFITSYLPIFLTAFIYVPFGNIIVPYLDVFSLTVKPFADDEKQMQAPEAGWTINPDRLRKQVIYFTVTAQLVNLGMELIVPYLKRRGFSKYKEFRSERAAKSGGAIPSPDINDPPEDAAFLKRVRQEAELDVYDVTGDLREMVLQFGYLSLFSVVWPLTAVSFIINDWIELRADAIKICIEMQRPTPWRADTIGPWLDSLSFLTWLGSLTTSALVYLFSNDGLGPDGHPSSIAGWALLLTVFFSEHAFFLLRWGIRVAISKLDSPGLQKERRERYLVRKQYFEENLSQLRKIPKMADVGAKVTRASLEEDARAASLQESTPETRFWGRQKGWRETVAVGKNLIEKAEVESPEWKKEL</sequence>
<dbReference type="AlphaFoldDB" id="A0A9P4N5U3"/>
<feature type="domain" description="Anoctamin alpha-beta plait" evidence="7">
    <location>
        <begin position="12"/>
        <end position="137"/>
    </location>
</feature>
<feature type="transmembrane region" description="Helical" evidence="5">
    <location>
        <begin position="376"/>
        <end position="397"/>
    </location>
</feature>
<dbReference type="OrthoDB" id="296386at2759"/>
<dbReference type="GO" id="GO:0016020">
    <property type="term" value="C:membrane"/>
    <property type="evidence" value="ECO:0007669"/>
    <property type="project" value="UniProtKB-SubCell"/>
</dbReference>
<feature type="transmembrane region" description="Helical" evidence="5">
    <location>
        <begin position="602"/>
        <end position="621"/>
    </location>
</feature>
<dbReference type="Pfam" id="PF04547">
    <property type="entry name" value="Anoctamin"/>
    <property type="match status" value="1"/>
</dbReference>
<name>A0A9P4N5U3_9PLEO</name>
<feature type="transmembrane region" description="Helical" evidence="5">
    <location>
        <begin position="178"/>
        <end position="206"/>
    </location>
</feature>
<dbReference type="Pfam" id="PF20877">
    <property type="entry name" value="Anoctamin_N"/>
    <property type="match status" value="1"/>
</dbReference>